<dbReference type="GO" id="GO:0005737">
    <property type="term" value="C:cytoplasm"/>
    <property type="evidence" value="ECO:0007669"/>
    <property type="project" value="UniProtKB-SubCell"/>
</dbReference>
<comment type="caution">
    <text evidence="10">The sequence shown here is derived from an EMBL/GenBank/DDBJ whole genome shotgun (WGS) entry which is preliminary data.</text>
</comment>
<evidence type="ECO:0000256" key="8">
    <source>
        <dbReference type="PIRSR" id="PIRSR000443-1"/>
    </source>
</evidence>
<evidence type="ECO:0000256" key="4">
    <source>
        <dbReference type="ARBA" id="ARBA00022679"/>
    </source>
</evidence>
<dbReference type="InterPro" id="IPR029058">
    <property type="entry name" value="AB_hydrolase_fold"/>
</dbReference>
<dbReference type="EC" id="2.3.1.31" evidence="7"/>
<dbReference type="SUPFAM" id="SSF53474">
    <property type="entry name" value="alpha/beta-Hydrolases"/>
    <property type="match status" value="1"/>
</dbReference>
<keyword evidence="2 7" id="KW-0963">Cytoplasm</keyword>
<comment type="catalytic activity">
    <reaction evidence="7">
        <text>L-homoserine + acetyl-CoA = O-acetyl-L-homoserine + CoA</text>
        <dbReference type="Rhea" id="RHEA:13701"/>
        <dbReference type="ChEBI" id="CHEBI:57287"/>
        <dbReference type="ChEBI" id="CHEBI:57288"/>
        <dbReference type="ChEBI" id="CHEBI:57476"/>
        <dbReference type="ChEBI" id="CHEBI:57716"/>
        <dbReference type="EC" id="2.3.1.31"/>
    </reaction>
</comment>
<dbReference type="FunFam" id="1.10.1740.110:FF:000001">
    <property type="entry name" value="Homoserine O-acetyltransferase"/>
    <property type="match status" value="1"/>
</dbReference>
<dbReference type="PANTHER" id="PTHR32268">
    <property type="entry name" value="HOMOSERINE O-ACETYLTRANSFERASE"/>
    <property type="match status" value="1"/>
</dbReference>
<dbReference type="PANTHER" id="PTHR32268:SF11">
    <property type="entry name" value="HOMOSERINE O-ACETYLTRANSFERASE"/>
    <property type="match status" value="1"/>
</dbReference>
<feature type="binding site" evidence="7">
    <location>
        <position position="231"/>
    </location>
    <ligand>
        <name>substrate</name>
    </ligand>
</feature>
<sequence length="383" mass="42915">MTDKLYKAPDSVGIVKTQYYTFAEPPDEILLDCGKKLGPITVAYETYGTLSPKKDNAILLLHALSGDAHAAGYHSANDKHPGWWDTMVGPEKAFDTSKYFVICSNFLGGCKGTTGPNCIDTSTGKEYGVTFPMVTIADMVKVQKKLLDYLGIDSLLSIAGGSMGGMQALQWVIDYPDMVRSAMVIASTSRLSPQAIAFDEVARNAIVNDPNWKNGEYYGNSVPHHGLAIARMIGHITYLSDESMHQKFGRRLQSKDTYCYDFNSEFAVESYLHYQGDKFVDRFDANSYLYLTKAMDYFDLSSKFGSLNKAFEHIKSKMLVISFSSDWLFPPYQSKEIVKALMNNDKDVSYMEIFSSYGHDAFLLETDHLTQLVKSFLNHLIEV</sequence>
<dbReference type="Proteomes" id="UP000266426">
    <property type="component" value="Unassembled WGS sequence"/>
</dbReference>
<dbReference type="Gene3D" id="1.10.1740.110">
    <property type="match status" value="1"/>
</dbReference>
<feature type="active site" evidence="7 8">
    <location>
        <position position="359"/>
    </location>
</feature>
<dbReference type="Pfam" id="PF00561">
    <property type="entry name" value="Abhydrolase_1"/>
    <property type="match status" value="1"/>
</dbReference>
<dbReference type="InterPro" id="IPR008220">
    <property type="entry name" value="HAT_MetX-like"/>
</dbReference>
<dbReference type="UniPathway" id="UPA00051">
    <property type="reaction ID" value="UER00074"/>
</dbReference>
<organism evidence="10 11">
    <name type="scientific">Candidatus Auribacter fodinae</name>
    <dbReference type="NCBI Taxonomy" id="2093366"/>
    <lineage>
        <taxon>Bacteria</taxon>
        <taxon>Pseudomonadati</taxon>
        <taxon>Candidatus Auribacterota</taxon>
        <taxon>Candidatus Auribacteria</taxon>
        <taxon>Candidatus Auribacterales</taxon>
        <taxon>Candidatus Auribacteraceae</taxon>
        <taxon>Candidatus Auribacter</taxon>
    </lineage>
</organism>
<comment type="similarity">
    <text evidence="7">Belongs to the AB hydrolase superfamily. MetX family.</text>
</comment>
<keyword evidence="4 7" id="KW-0808">Transferase</keyword>
<dbReference type="AlphaFoldDB" id="A0A3A4R0B9"/>
<reference evidence="10 11" key="1">
    <citation type="journal article" date="2017" name="ISME J.">
        <title>Energy and carbon metabolisms in a deep terrestrial subsurface fluid microbial community.</title>
        <authorList>
            <person name="Momper L."/>
            <person name="Jungbluth S.P."/>
            <person name="Lee M.D."/>
            <person name="Amend J.P."/>
        </authorList>
    </citation>
    <scope>NUCLEOTIDE SEQUENCE [LARGE SCALE GENOMIC DNA]</scope>
    <source>
        <strain evidence="10">SURF_26</strain>
    </source>
</reference>
<evidence type="ECO:0000256" key="3">
    <source>
        <dbReference type="ARBA" id="ARBA00022605"/>
    </source>
</evidence>
<dbReference type="NCBIfam" id="NF001209">
    <property type="entry name" value="PRK00175.1"/>
    <property type="match status" value="1"/>
</dbReference>
<comment type="pathway">
    <text evidence="7">Amino-acid biosynthesis; L-methionine biosynthesis via de novo pathway; O-acetyl-L-homoserine from L-homoserine: step 1/1.</text>
</comment>
<dbReference type="Gene3D" id="3.40.50.1820">
    <property type="entry name" value="alpha/beta hydrolase"/>
    <property type="match status" value="1"/>
</dbReference>
<evidence type="ECO:0000313" key="10">
    <source>
        <dbReference type="EMBL" id="RJP59524.1"/>
    </source>
</evidence>
<evidence type="ECO:0000259" key="9">
    <source>
        <dbReference type="Pfam" id="PF00561"/>
    </source>
</evidence>
<comment type="caution">
    <text evidence="7">Lacks conserved residue(s) required for the propagation of feature annotation.</text>
</comment>
<dbReference type="NCBIfam" id="TIGR01392">
    <property type="entry name" value="homoserO_Ac_trn"/>
    <property type="match status" value="1"/>
</dbReference>
<protein>
    <recommendedName>
        <fullName evidence="7">Homoserine O-acetyltransferase</fullName>
        <shortName evidence="7">HAT</shortName>
        <ecNumber evidence="7">2.3.1.31</ecNumber>
    </recommendedName>
    <alternativeName>
        <fullName evidence="7">Homoserine transacetylase</fullName>
        <shortName evidence="7">HTA</shortName>
    </alternativeName>
</protein>
<comment type="subcellular location">
    <subcellularLocation>
        <location evidence="7">Cytoplasm</location>
    </subcellularLocation>
</comment>
<evidence type="ECO:0000256" key="5">
    <source>
        <dbReference type="ARBA" id="ARBA00023167"/>
    </source>
</evidence>
<evidence type="ECO:0000313" key="11">
    <source>
        <dbReference type="Proteomes" id="UP000266426"/>
    </source>
</evidence>
<feature type="binding site" evidence="7">
    <location>
        <position position="360"/>
    </location>
    <ligand>
        <name>substrate</name>
    </ligand>
</feature>
<evidence type="ECO:0000256" key="6">
    <source>
        <dbReference type="ARBA" id="ARBA00023315"/>
    </source>
</evidence>
<accession>A0A3A4R0B9</accession>
<dbReference type="PIRSF" id="PIRSF000443">
    <property type="entry name" value="Homoser_Ac_trans"/>
    <property type="match status" value="1"/>
</dbReference>
<keyword evidence="5 7" id="KW-0486">Methionine biosynthesis</keyword>
<feature type="active site" description="Nucleophile" evidence="7 8">
    <location>
        <position position="162"/>
    </location>
</feature>
<keyword evidence="3 7" id="KW-0028">Amino-acid biosynthesis</keyword>
<comment type="function">
    <text evidence="7">Transfers an acetyl group from acetyl-CoA to L-homoserine, forming acetyl-L-homoserine.</text>
</comment>
<proteinExistence type="inferred from homology"/>
<dbReference type="EMBL" id="QZJZ01000047">
    <property type="protein sequence ID" value="RJP59524.1"/>
    <property type="molecule type" value="Genomic_DNA"/>
</dbReference>
<evidence type="ECO:0000256" key="7">
    <source>
        <dbReference type="HAMAP-Rule" id="MF_00296"/>
    </source>
</evidence>
<feature type="domain" description="AB hydrolase-1" evidence="9">
    <location>
        <begin position="56"/>
        <end position="365"/>
    </location>
</feature>
<feature type="active site" evidence="7 8">
    <location>
        <position position="326"/>
    </location>
</feature>
<evidence type="ECO:0000256" key="2">
    <source>
        <dbReference type="ARBA" id="ARBA00022490"/>
    </source>
</evidence>
<gene>
    <name evidence="7" type="primary">metXA</name>
    <name evidence="10" type="ORF">C4541_05735</name>
</gene>
<dbReference type="GO" id="GO:0004414">
    <property type="term" value="F:homoserine O-acetyltransferase activity"/>
    <property type="evidence" value="ECO:0007669"/>
    <property type="project" value="UniProtKB-UniRule"/>
</dbReference>
<comment type="subunit">
    <text evidence="1 7">Homodimer.</text>
</comment>
<name>A0A3A4R0B9_9BACT</name>
<keyword evidence="6 7" id="KW-0012">Acyltransferase</keyword>
<dbReference type="HAMAP" id="MF_00296">
    <property type="entry name" value="MetX_acyltransf"/>
    <property type="match status" value="1"/>
</dbReference>
<dbReference type="InterPro" id="IPR000073">
    <property type="entry name" value="AB_hydrolase_1"/>
</dbReference>
<dbReference type="GO" id="GO:0009086">
    <property type="term" value="P:methionine biosynthetic process"/>
    <property type="evidence" value="ECO:0007669"/>
    <property type="project" value="UniProtKB-UniRule"/>
</dbReference>
<dbReference type="GO" id="GO:0009092">
    <property type="term" value="P:homoserine metabolic process"/>
    <property type="evidence" value="ECO:0007669"/>
    <property type="project" value="TreeGrafter"/>
</dbReference>
<evidence type="ECO:0000256" key="1">
    <source>
        <dbReference type="ARBA" id="ARBA00011738"/>
    </source>
</evidence>